<proteinExistence type="predicted"/>
<dbReference type="InterPro" id="IPR027417">
    <property type="entry name" value="P-loop_NTPase"/>
</dbReference>
<dbReference type="GO" id="GO:0005524">
    <property type="term" value="F:ATP binding"/>
    <property type="evidence" value="ECO:0007669"/>
    <property type="project" value="UniProtKB-KW"/>
</dbReference>
<dbReference type="SUPFAM" id="SSF90123">
    <property type="entry name" value="ABC transporter transmembrane region"/>
    <property type="match status" value="1"/>
</dbReference>
<evidence type="ECO:0000256" key="5">
    <source>
        <dbReference type="ARBA" id="ARBA00023136"/>
    </source>
</evidence>
<dbReference type="InterPro" id="IPR050835">
    <property type="entry name" value="ABC_transporter_sub-D"/>
</dbReference>
<dbReference type="Proteomes" id="UP000605086">
    <property type="component" value="Unassembled WGS sequence"/>
</dbReference>
<feature type="transmembrane region" description="Helical" evidence="7">
    <location>
        <begin position="219"/>
        <end position="239"/>
    </location>
</feature>
<feature type="transmembrane region" description="Helical" evidence="7">
    <location>
        <begin position="59"/>
        <end position="80"/>
    </location>
</feature>
<evidence type="ECO:0000313" key="10">
    <source>
        <dbReference type="EMBL" id="NUA99904.1"/>
    </source>
</evidence>
<protein>
    <submittedName>
        <fullName evidence="10">ABC transporter ATP-binding protein/permease</fullName>
    </submittedName>
</protein>
<dbReference type="PROSITE" id="PS50929">
    <property type="entry name" value="ABC_TM1F"/>
    <property type="match status" value="1"/>
</dbReference>
<feature type="region of interest" description="Disordered" evidence="6">
    <location>
        <begin position="1"/>
        <end position="36"/>
    </location>
</feature>
<keyword evidence="10" id="KW-0067">ATP-binding</keyword>
<dbReference type="PANTHER" id="PTHR11384">
    <property type="entry name" value="ATP-BINDING CASSETTE, SUB-FAMILY D MEMBER"/>
    <property type="match status" value="1"/>
</dbReference>
<dbReference type="Gene3D" id="3.40.50.300">
    <property type="entry name" value="P-loop containing nucleotide triphosphate hydrolases"/>
    <property type="match status" value="1"/>
</dbReference>
<evidence type="ECO:0000256" key="2">
    <source>
        <dbReference type="ARBA" id="ARBA00022448"/>
    </source>
</evidence>
<keyword evidence="4 7" id="KW-1133">Transmembrane helix</keyword>
<evidence type="ECO:0000259" key="9">
    <source>
        <dbReference type="PROSITE" id="PS50929"/>
    </source>
</evidence>
<sequence length="620" mass="68044">MGGMTGKTGGGKGSEPGDKAGHRDGDGDRDTSGGNTPGFARRFLSLAGGYWHGRSRVTVWALTVALVVLTVGQVSVPVLINLWSERLFDALEQRSMDRFLTMIGLVGLIILYNIVIVVLHLRVKRRLQMGWRDWLTRKLLEDWLRRGRHHQIAYMPGEHDNPDGRIAEDIRITAEMAIDLGHSLTYCALLLISFTNILWMLSGTLSVTLLGMELAVPGHLLFVALLYAAVGTTIAMLIGQPLVNAVNRRQGYEADFRFALARIRENGQTIALLHGESAERGHLAGLFGGVVRGWNGQTRALSHMMVFSASYSVLSAAFPILVAAPRYIVGTISLGVLMQTAQAFQQTVGALSWPIDNLPRVAEWRASVERVLNLHDALVRLDRNVCDVPDGHIQVVRSDDHDTLTFRGVAIDEPNGTAVVHPFDLEVRPGDRVLIGGDATATIRLFRAVAGVWPWGRGLITLPAHTRVFFMPERPYLPHASLRAVLAYPGTAASVGDDKAAGALVSVGLPDLVGRLDSIDHWDEVLSVPERQRLGFARLLIRRPDWIFLEDATDSLDPPAEEELLSLMERELPHATLLTIGHHAGLAAHHGRKLVLERTNGAVTLREEARPIRPMEESAA</sequence>
<feature type="transmembrane region" description="Helical" evidence="7">
    <location>
        <begin position="100"/>
        <end position="121"/>
    </location>
</feature>
<evidence type="ECO:0000256" key="7">
    <source>
        <dbReference type="SAM" id="Phobius"/>
    </source>
</evidence>
<dbReference type="InterPro" id="IPR036640">
    <property type="entry name" value="ABC1_TM_sf"/>
</dbReference>
<evidence type="ECO:0000256" key="3">
    <source>
        <dbReference type="ARBA" id="ARBA00022692"/>
    </source>
</evidence>
<comment type="subcellular location">
    <subcellularLocation>
        <location evidence="1">Cell membrane</location>
        <topology evidence="1">Multi-pass membrane protein</topology>
    </subcellularLocation>
</comment>
<dbReference type="InterPro" id="IPR011527">
    <property type="entry name" value="ABC1_TM_dom"/>
</dbReference>
<dbReference type="EMBL" id="WHOS01000012">
    <property type="protein sequence ID" value="NUA99904.1"/>
    <property type="molecule type" value="Genomic_DNA"/>
</dbReference>
<dbReference type="SUPFAM" id="SSF52540">
    <property type="entry name" value="P-loop containing nucleoside triphosphate hydrolases"/>
    <property type="match status" value="1"/>
</dbReference>
<dbReference type="Gene3D" id="1.20.1560.10">
    <property type="entry name" value="ABC transporter type 1, transmembrane domain"/>
    <property type="match status" value="1"/>
</dbReference>
<accession>A0ABX2KGY4</accession>
<feature type="domain" description="ABC transmembrane type-1" evidence="9">
    <location>
        <begin position="60"/>
        <end position="363"/>
    </location>
</feature>
<keyword evidence="10" id="KW-0547">Nucleotide-binding</keyword>
<keyword evidence="2" id="KW-0813">Transport</keyword>
<evidence type="ECO:0000256" key="1">
    <source>
        <dbReference type="ARBA" id="ARBA00004651"/>
    </source>
</evidence>
<keyword evidence="11" id="KW-1185">Reference proteome</keyword>
<feature type="transmembrane region" description="Helical" evidence="7">
    <location>
        <begin position="304"/>
        <end position="324"/>
    </location>
</feature>
<evidence type="ECO:0000256" key="4">
    <source>
        <dbReference type="ARBA" id="ARBA00022989"/>
    </source>
</evidence>
<evidence type="ECO:0000256" key="6">
    <source>
        <dbReference type="SAM" id="MobiDB-lite"/>
    </source>
</evidence>
<dbReference type="Pfam" id="PF06472">
    <property type="entry name" value="ABC_membrane_2"/>
    <property type="match status" value="1"/>
</dbReference>
<dbReference type="PANTHER" id="PTHR11384:SF59">
    <property type="entry name" value="LYSOSOMAL COBALAMIN TRANSPORTER ABCD4"/>
    <property type="match status" value="1"/>
</dbReference>
<evidence type="ECO:0000313" key="11">
    <source>
        <dbReference type="Proteomes" id="UP000605086"/>
    </source>
</evidence>
<feature type="transmembrane region" description="Helical" evidence="7">
    <location>
        <begin position="180"/>
        <end position="199"/>
    </location>
</feature>
<feature type="compositionally biased region" description="Gly residues" evidence="6">
    <location>
        <begin position="1"/>
        <end position="14"/>
    </location>
</feature>
<keyword evidence="3 7" id="KW-0812">Transmembrane</keyword>
<dbReference type="InterPro" id="IPR003439">
    <property type="entry name" value="ABC_transporter-like_ATP-bd"/>
</dbReference>
<feature type="domain" description="ABC transporter" evidence="8">
    <location>
        <begin position="404"/>
        <end position="619"/>
    </location>
</feature>
<name>A0ABX2KGY4_9PROT</name>
<feature type="compositionally biased region" description="Basic and acidic residues" evidence="6">
    <location>
        <begin position="15"/>
        <end position="31"/>
    </location>
</feature>
<dbReference type="PROSITE" id="PS50893">
    <property type="entry name" value="ABC_TRANSPORTER_2"/>
    <property type="match status" value="1"/>
</dbReference>
<comment type="caution">
    <text evidence="10">The sequence shown here is derived from an EMBL/GenBank/DDBJ whole genome shotgun (WGS) entry which is preliminary data.</text>
</comment>
<organism evidence="10 11">
    <name type="scientific">Azospirillum melinis</name>
    <dbReference type="NCBI Taxonomy" id="328839"/>
    <lineage>
        <taxon>Bacteria</taxon>
        <taxon>Pseudomonadati</taxon>
        <taxon>Pseudomonadota</taxon>
        <taxon>Alphaproteobacteria</taxon>
        <taxon>Rhodospirillales</taxon>
        <taxon>Azospirillaceae</taxon>
        <taxon>Azospirillum</taxon>
    </lineage>
</organism>
<gene>
    <name evidence="10" type="ORF">GBZ48_11440</name>
</gene>
<keyword evidence="5 7" id="KW-0472">Membrane</keyword>
<evidence type="ECO:0000259" key="8">
    <source>
        <dbReference type="PROSITE" id="PS50893"/>
    </source>
</evidence>
<reference evidence="10 11" key="1">
    <citation type="submission" date="2019-10" db="EMBL/GenBank/DDBJ databases">
        <title>Genome sequence of Azospirillum melinis.</title>
        <authorList>
            <person name="Ambrosini A."/>
            <person name="Sant'Anna F.H."/>
            <person name="Cassan F.D."/>
            <person name="Souza E.M."/>
            <person name="Passaglia L.M.P."/>
        </authorList>
    </citation>
    <scope>NUCLEOTIDE SEQUENCE [LARGE SCALE GENOMIC DNA]</scope>
    <source>
        <strain evidence="10 11">TMCY0552</strain>
    </source>
</reference>